<evidence type="ECO:0000256" key="3">
    <source>
        <dbReference type="ARBA" id="ARBA00023204"/>
    </source>
</evidence>
<dbReference type="Gene3D" id="3.90.320.10">
    <property type="match status" value="1"/>
</dbReference>
<evidence type="ECO:0000259" key="4">
    <source>
        <dbReference type="Pfam" id="PF12705"/>
    </source>
</evidence>
<dbReference type="InterPro" id="IPR011604">
    <property type="entry name" value="PDDEXK-like_dom_sf"/>
</dbReference>
<evidence type="ECO:0000313" key="6">
    <source>
        <dbReference type="Proteomes" id="UP000037397"/>
    </source>
</evidence>
<dbReference type="PATRIC" id="fig|1631356.3.peg.762"/>
<dbReference type="GO" id="GO:0006281">
    <property type="term" value="P:DNA repair"/>
    <property type="evidence" value="ECO:0007669"/>
    <property type="project" value="UniProtKB-KW"/>
</dbReference>
<dbReference type="Proteomes" id="UP000037397">
    <property type="component" value="Unassembled WGS sequence"/>
</dbReference>
<evidence type="ECO:0000313" key="5">
    <source>
        <dbReference type="EMBL" id="KNX36527.1"/>
    </source>
</evidence>
<comment type="caution">
    <text evidence="5">The sequence shown here is derived from an EMBL/GenBank/DDBJ whole genome shotgun (WGS) entry which is preliminary data.</text>
</comment>
<keyword evidence="6" id="KW-1185">Reference proteome</keyword>
<dbReference type="STRING" id="1631356.VV01_04140"/>
<reference evidence="6" key="1">
    <citation type="submission" date="2015-03" db="EMBL/GenBank/DDBJ databases">
        <title>Luteipulveratus halotolerans sp. nov., a novel actinobacterium (Dermacoccaceae) from Sarawak, Malaysia.</title>
        <authorList>
            <person name="Juboi H."/>
            <person name="Basik A."/>
            <person name="Shamsul S.S."/>
            <person name="Arnold P."/>
            <person name="Schmitt E.K."/>
            <person name="Sanglier J.-J."/>
            <person name="Yeo T."/>
        </authorList>
    </citation>
    <scope>NUCLEOTIDE SEQUENCE [LARGE SCALE GENOMIC DNA]</scope>
    <source>
        <strain evidence="6">C296001</strain>
    </source>
</reference>
<accession>A0A0L6CFG6</accession>
<keyword evidence="2" id="KW-0547">Nucleotide-binding</keyword>
<proteinExistence type="predicted"/>
<keyword evidence="2" id="KW-0067">ATP-binding</keyword>
<feature type="domain" description="PD-(D/E)XK endonuclease-like" evidence="4">
    <location>
        <begin position="25"/>
        <end position="267"/>
    </location>
</feature>
<dbReference type="GO" id="GO:0004386">
    <property type="term" value="F:helicase activity"/>
    <property type="evidence" value="ECO:0007669"/>
    <property type="project" value="UniProtKB-KW"/>
</dbReference>
<keyword evidence="1" id="KW-0227">DNA damage</keyword>
<dbReference type="EMBL" id="LAIR01000002">
    <property type="protein sequence ID" value="KNX36527.1"/>
    <property type="molecule type" value="Genomic_DNA"/>
</dbReference>
<name>A0A0L6CFG6_9MICO</name>
<protein>
    <submittedName>
        <fullName evidence="5">Recombinase RecB</fullName>
    </submittedName>
</protein>
<gene>
    <name evidence="5" type="ORF">VV01_04140</name>
</gene>
<keyword evidence="2" id="KW-0378">Hydrolase</keyword>
<dbReference type="InterPro" id="IPR011335">
    <property type="entry name" value="Restrct_endonuc-II-like"/>
</dbReference>
<evidence type="ECO:0000256" key="1">
    <source>
        <dbReference type="ARBA" id="ARBA00022763"/>
    </source>
</evidence>
<dbReference type="Pfam" id="PF12705">
    <property type="entry name" value="PDDEXK_1"/>
    <property type="match status" value="1"/>
</dbReference>
<dbReference type="RefSeq" id="WP_050668790.1">
    <property type="nucleotide sequence ID" value="NZ_LAIR01000002.1"/>
</dbReference>
<dbReference type="AlphaFoldDB" id="A0A0L6CFG6"/>
<keyword evidence="3" id="KW-0234">DNA repair</keyword>
<evidence type="ECO:0000256" key="2">
    <source>
        <dbReference type="ARBA" id="ARBA00022806"/>
    </source>
</evidence>
<dbReference type="SUPFAM" id="SSF52980">
    <property type="entry name" value="Restriction endonuclease-like"/>
    <property type="match status" value="1"/>
</dbReference>
<organism evidence="5 6">
    <name type="scientific">Luteipulveratus halotolerans</name>
    <dbReference type="NCBI Taxonomy" id="1631356"/>
    <lineage>
        <taxon>Bacteria</taxon>
        <taxon>Bacillati</taxon>
        <taxon>Actinomycetota</taxon>
        <taxon>Actinomycetes</taxon>
        <taxon>Micrococcales</taxon>
        <taxon>Dermacoccaceae</taxon>
        <taxon>Luteipulveratus</taxon>
    </lineage>
</organism>
<dbReference type="InterPro" id="IPR038726">
    <property type="entry name" value="PDDEXK_AddAB-type"/>
</dbReference>
<sequence>MSQPAAPDRQQTELPGMPQRLYLASPSRLMTWLDCPRRYRMQYLDRPRPQARPQRAHTSVGLVTHNVLRDFWDLPFDARTPTGVVELVRSSWIDVGFKDADQSARWRQQVTQEITDYLRTADRLTEPLARERSVALKTPTLALSGRVDRMDEREGEAVVVDYKTSRRTPTADDARTSLALAFYAAAGAAVFRKPCVRVELHHVPTGEVIAHEHTAESIERKIAEAESIARDLRRVDTAYRDQGQQAPDFAPNPTPLCRWCDFRAHCPEGQAVGPERSSWAALEPDD</sequence>
<keyword evidence="2" id="KW-0347">Helicase</keyword>